<keyword evidence="1 3" id="KW-0378">Hydrolase</keyword>
<dbReference type="SUPFAM" id="SSF53474">
    <property type="entry name" value="alpha/beta-Hydrolases"/>
    <property type="match status" value="1"/>
</dbReference>
<gene>
    <name evidence="3" type="ORF">CQA63_01690</name>
</gene>
<dbReference type="InterPro" id="IPR050266">
    <property type="entry name" value="AB_hydrolase_sf"/>
</dbReference>
<dbReference type="GO" id="GO:0016020">
    <property type="term" value="C:membrane"/>
    <property type="evidence" value="ECO:0007669"/>
    <property type="project" value="TreeGrafter"/>
</dbReference>
<comment type="caution">
    <text evidence="3">The sequence shown here is derived from an EMBL/GenBank/DDBJ whole genome shotgun (WGS) entry which is preliminary data.</text>
</comment>
<organism evidence="3 4">
    <name type="scientific">Helicobacter marmotae</name>
    <dbReference type="NCBI Taxonomy" id="152490"/>
    <lineage>
        <taxon>Bacteria</taxon>
        <taxon>Pseudomonadati</taxon>
        <taxon>Campylobacterota</taxon>
        <taxon>Epsilonproteobacteria</taxon>
        <taxon>Campylobacterales</taxon>
        <taxon>Helicobacteraceae</taxon>
        <taxon>Helicobacter</taxon>
    </lineage>
</organism>
<dbReference type="PANTHER" id="PTHR43798">
    <property type="entry name" value="MONOACYLGLYCEROL LIPASE"/>
    <property type="match status" value="1"/>
</dbReference>
<dbReference type="AlphaFoldDB" id="A0A3D8I853"/>
<evidence type="ECO:0000256" key="1">
    <source>
        <dbReference type="ARBA" id="ARBA00022801"/>
    </source>
</evidence>
<dbReference type="InterPro" id="IPR000073">
    <property type="entry name" value="AB_hydrolase_1"/>
</dbReference>
<reference evidence="3 4" key="1">
    <citation type="submission" date="2018-04" db="EMBL/GenBank/DDBJ databases">
        <title>Novel Campyloabacter and Helicobacter Species and Strains.</title>
        <authorList>
            <person name="Mannion A.J."/>
            <person name="Shen Z."/>
            <person name="Fox J.G."/>
        </authorList>
    </citation>
    <scope>NUCLEOTIDE SEQUENCE [LARGE SCALE GENOMIC DNA]</scope>
    <source>
        <strain evidence="3 4">MIT 98-6070</strain>
    </source>
</reference>
<dbReference type="InterPro" id="IPR029058">
    <property type="entry name" value="AB_hydrolase_fold"/>
</dbReference>
<keyword evidence="4" id="KW-1185">Reference proteome</keyword>
<dbReference type="PRINTS" id="PR00111">
    <property type="entry name" value="ABHYDROLASE"/>
</dbReference>
<dbReference type="RefSeq" id="WP_104699463.1">
    <property type="nucleotide sequence ID" value="NZ_FZPP01000006.1"/>
</dbReference>
<feature type="domain" description="AB hydrolase-1" evidence="2">
    <location>
        <begin position="33"/>
        <end position="160"/>
    </location>
</feature>
<sequence length="245" mass="28047">MAQRRIEYQGEYFDISYEKRKPLIVSKSPPLMLFLHGWGSNKEIMKLAFERYFGEYEHIYIDMPGFGNSPNTKPLYTQDYANIVKLFFSDISARALKECLIVGHSFGGKVALLCQAKEMILLSSAGIPRAKPFGVRCKIALAKVLNKCKFAALGRRFRSLDVQNMNEGMYQTFKNVVDEDFSLLFSQYQGRAYIFWGKGDSATPLDSGKALCALIPNQCFYPLEGDHYFFLKQGAEIERLYRSEQ</sequence>
<dbReference type="EMBL" id="NXLR01000002">
    <property type="protein sequence ID" value="RDU60711.1"/>
    <property type="molecule type" value="Genomic_DNA"/>
</dbReference>
<protein>
    <submittedName>
        <fullName evidence="3">Alpha/beta hydrolase</fullName>
    </submittedName>
</protein>
<evidence type="ECO:0000313" key="3">
    <source>
        <dbReference type="EMBL" id="RDU60711.1"/>
    </source>
</evidence>
<dbReference type="GO" id="GO:0016787">
    <property type="term" value="F:hydrolase activity"/>
    <property type="evidence" value="ECO:0007669"/>
    <property type="project" value="UniProtKB-KW"/>
</dbReference>
<dbReference type="Pfam" id="PF12697">
    <property type="entry name" value="Abhydrolase_6"/>
    <property type="match status" value="1"/>
</dbReference>
<name>A0A3D8I853_9HELI</name>
<dbReference type="OrthoDB" id="9808398at2"/>
<dbReference type="Gene3D" id="3.40.50.1820">
    <property type="entry name" value="alpha/beta hydrolase"/>
    <property type="match status" value="1"/>
</dbReference>
<evidence type="ECO:0000259" key="2">
    <source>
        <dbReference type="Pfam" id="PF12697"/>
    </source>
</evidence>
<dbReference type="Proteomes" id="UP000256599">
    <property type="component" value="Unassembled WGS sequence"/>
</dbReference>
<proteinExistence type="predicted"/>
<evidence type="ECO:0000313" key="4">
    <source>
        <dbReference type="Proteomes" id="UP000256599"/>
    </source>
</evidence>
<accession>A0A3D8I853</accession>
<dbReference type="PANTHER" id="PTHR43798:SF31">
    <property type="entry name" value="AB HYDROLASE SUPERFAMILY PROTEIN YCLE"/>
    <property type="match status" value="1"/>
</dbReference>